<dbReference type="Proteomes" id="UP000265520">
    <property type="component" value="Unassembled WGS sequence"/>
</dbReference>
<sequence length="45" mass="4797">MVMVTVASIFLFGDRLSLGGLSDHLIGSLMSSMGEMPTVGQLLKR</sequence>
<evidence type="ECO:0000313" key="2">
    <source>
        <dbReference type="Proteomes" id="UP000265520"/>
    </source>
</evidence>
<organism evidence="1 2">
    <name type="scientific">Trifolium medium</name>
    <dbReference type="NCBI Taxonomy" id="97028"/>
    <lineage>
        <taxon>Eukaryota</taxon>
        <taxon>Viridiplantae</taxon>
        <taxon>Streptophyta</taxon>
        <taxon>Embryophyta</taxon>
        <taxon>Tracheophyta</taxon>
        <taxon>Spermatophyta</taxon>
        <taxon>Magnoliopsida</taxon>
        <taxon>eudicotyledons</taxon>
        <taxon>Gunneridae</taxon>
        <taxon>Pentapetalae</taxon>
        <taxon>rosids</taxon>
        <taxon>fabids</taxon>
        <taxon>Fabales</taxon>
        <taxon>Fabaceae</taxon>
        <taxon>Papilionoideae</taxon>
        <taxon>50 kb inversion clade</taxon>
        <taxon>NPAAA clade</taxon>
        <taxon>Hologalegina</taxon>
        <taxon>IRL clade</taxon>
        <taxon>Trifolieae</taxon>
        <taxon>Trifolium</taxon>
    </lineage>
</organism>
<comment type="caution">
    <text evidence="1">The sequence shown here is derived from an EMBL/GenBank/DDBJ whole genome shotgun (WGS) entry which is preliminary data.</text>
</comment>
<protein>
    <submittedName>
        <fullName evidence="1">Uncharacterized protein</fullName>
    </submittedName>
</protein>
<accession>A0A392RN59</accession>
<keyword evidence="2" id="KW-1185">Reference proteome</keyword>
<reference evidence="1 2" key="1">
    <citation type="journal article" date="2018" name="Front. Plant Sci.">
        <title>Red Clover (Trifolium pratense) and Zigzag Clover (T. medium) - A Picture of Genomic Similarities and Differences.</title>
        <authorList>
            <person name="Dluhosova J."/>
            <person name="Istvanek J."/>
            <person name="Nedelnik J."/>
            <person name="Repkova J."/>
        </authorList>
    </citation>
    <scope>NUCLEOTIDE SEQUENCE [LARGE SCALE GENOMIC DNA]</scope>
    <source>
        <strain evidence="2">cv. 10/8</strain>
        <tissue evidence="1">Leaf</tissue>
    </source>
</reference>
<name>A0A392RN59_9FABA</name>
<dbReference type="EMBL" id="LXQA010242268">
    <property type="protein sequence ID" value="MCI37230.1"/>
    <property type="molecule type" value="Genomic_DNA"/>
</dbReference>
<feature type="non-terminal residue" evidence="1">
    <location>
        <position position="45"/>
    </location>
</feature>
<evidence type="ECO:0000313" key="1">
    <source>
        <dbReference type="EMBL" id="MCI37230.1"/>
    </source>
</evidence>
<dbReference type="AlphaFoldDB" id="A0A392RN59"/>
<proteinExistence type="predicted"/>